<feature type="compositionally biased region" description="Low complexity" evidence="1">
    <location>
        <begin position="99"/>
        <end position="120"/>
    </location>
</feature>
<proteinExistence type="predicted"/>
<reference evidence="4" key="2">
    <citation type="submission" date="2014-06" db="EMBL/GenBank/DDBJ databases">
        <authorList>
            <person name="Berkman P.J."/>
        </authorList>
    </citation>
    <scope>NUCLEOTIDE SEQUENCE [LARGE SCALE GENOMIC DNA]</scope>
</reference>
<evidence type="ECO:0000313" key="4">
    <source>
        <dbReference type="Proteomes" id="UP000242770"/>
    </source>
</evidence>
<feature type="region of interest" description="Disordered" evidence="1">
    <location>
        <begin position="136"/>
        <end position="197"/>
    </location>
</feature>
<feature type="region of interest" description="Disordered" evidence="1">
    <location>
        <begin position="225"/>
        <end position="356"/>
    </location>
</feature>
<evidence type="ECO:0000313" key="2">
    <source>
        <dbReference type="EMBL" id="CDU23896.1"/>
    </source>
</evidence>
<name>A0A0F7S7D5_9BASI</name>
<dbReference type="Proteomes" id="UP000242770">
    <property type="component" value="Unassembled WGS sequence"/>
</dbReference>
<gene>
    <name evidence="3" type="primary">SSCI25530.1</name>
    <name evidence="2" type="ORF">SPSC_02525</name>
</gene>
<feature type="compositionally biased region" description="Low complexity" evidence="1">
    <location>
        <begin position="228"/>
        <end position="240"/>
    </location>
</feature>
<feature type="region of interest" description="Disordered" evidence="1">
    <location>
        <begin position="395"/>
        <end position="438"/>
    </location>
</feature>
<dbReference type="AlphaFoldDB" id="A0A0F7S7D5"/>
<feature type="compositionally biased region" description="Low complexity" evidence="1">
    <location>
        <begin position="395"/>
        <end position="410"/>
    </location>
</feature>
<feature type="compositionally biased region" description="Polar residues" evidence="1">
    <location>
        <begin position="686"/>
        <end position="697"/>
    </location>
</feature>
<feature type="region of interest" description="Disordered" evidence="1">
    <location>
        <begin position="28"/>
        <end position="120"/>
    </location>
</feature>
<feature type="compositionally biased region" description="Low complexity" evidence="1">
    <location>
        <begin position="171"/>
        <end position="197"/>
    </location>
</feature>
<feature type="compositionally biased region" description="Polar residues" evidence="1">
    <location>
        <begin position="315"/>
        <end position="333"/>
    </location>
</feature>
<reference evidence="3" key="3">
    <citation type="submission" date="2014-06" db="EMBL/GenBank/DDBJ databases">
        <authorList>
            <person name="Berkman J.Paul."/>
        </authorList>
    </citation>
    <scope>NUCLEOTIDE SEQUENCE [LARGE SCALE GENOMIC DNA]</scope>
</reference>
<feature type="compositionally biased region" description="Low complexity" evidence="1">
    <location>
        <begin position="534"/>
        <end position="548"/>
    </location>
</feature>
<organism evidence="3 4">
    <name type="scientific">Sporisorium scitamineum</name>
    <dbReference type="NCBI Taxonomy" id="49012"/>
    <lineage>
        <taxon>Eukaryota</taxon>
        <taxon>Fungi</taxon>
        <taxon>Dikarya</taxon>
        <taxon>Basidiomycota</taxon>
        <taxon>Ustilaginomycotina</taxon>
        <taxon>Ustilaginomycetes</taxon>
        <taxon>Ustilaginales</taxon>
        <taxon>Ustilaginaceae</taxon>
        <taxon>Sporisorium</taxon>
    </lineage>
</organism>
<feature type="region of interest" description="Disordered" evidence="1">
    <location>
        <begin position="679"/>
        <end position="745"/>
    </location>
</feature>
<evidence type="ECO:0000256" key="1">
    <source>
        <dbReference type="SAM" id="MobiDB-lite"/>
    </source>
</evidence>
<feature type="region of interest" description="Disordered" evidence="1">
    <location>
        <begin position="608"/>
        <end position="629"/>
    </location>
</feature>
<feature type="compositionally biased region" description="Low complexity" evidence="1">
    <location>
        <begin position="484"/>
        <end position="503"/>
    </location>
</feature>
<dbReference type="EMBL" id="LK056664">
    <property type="protein sequence ID" value="CDU23896.1"/>
    <property type="molecule type" value="Genomic_DNA"/>
</dbReference>
<accession>A0A0F7S7D5</accession>
<feature type="region of interest" description="Disordered" evidence="1">
    <location>
        <begin position="482"/>
        <end position="503"/>
    </location>
</feature>
<evidence type="ECO:0000313" key="3">
    <source>
        <dbReference type="EMBL" id="CDW97199.1"/>
    </source>
</evidence>
<dbReference type="EMBL" id="CCFA01001348">
    <property type="protein sequence ID" value="CDW97199.1"/>
    <property type="molecule type" value="Genomic_DNA"/>
</dbReference>
<feature type="compositionally biased region" description="Polar residues" evidence="1">
    <location>
        <begin position="248"/>
        <end position="284"/>
    </location>
</feature>
<dbReference type="OrthoDB" id="2553876at2759"/>
<sequence>MHTLPAAKIVGHDFLGNHIGELLFRQPVSRPAPSSNNSSIAASDSRTVRRESTTSHHVSLTASARSTFTDAQRGSPTLDDRSNVSVTTMFGPSADPVASLEQSSESSPSEPSSVDSRSNSADADLKLLHLDQLDLSRKRNASEGGPSSPRVTFVTNFGAKQRRSGSRRAPSEAGSSSYFGLSSSNRSSASMSPMEPSSGAINWNVPFPEQHHSFAKAIEHNPLLNRNSSQHSESSDAASSWQLPPPSASQSYEGVEATTPTACTGSNVVSTKSQSFSGQASSAPVRQRLTRAATESTLDPIAQKQAQRPPLASPSGPSEHSSNGLAHSKSMGSATGGVRAHRKKPSLVPKGDDERTFCFVNDGVSDAESDKVLTEQPKAADTTLKSVPKVAVTAATSSSKSMSQSSSQSSYRDVVEGQCRTQRRASRVQTSGDDGHSRLDAIASDKIKSNTSSVTVASSQEATNVYDTTQQQAHAAVCGQDTPSASANVVNSASSLRPSGSSRPLRRLRIQPNVQSRPSLLERTMEQQRKASQAAIAANSNGSLGGSAASAAATSLDVGVKSAQTPGSTASASHERYDPVAYGAGSRTFRIHSSTPTTENNDVAFAVFSGGERGGKGNRKEPASHARTSDWARAQSLLAGSQSAQNSHDGRENLEASCTSLLTLDGSGTAVERPAAQSLLRHHTASHSSESTDSPSLLDTREMLSPPETAISTPELESPPEHALLGEDDAGLFKLTPRRPSPLSS</sequence>
<reference evidence="2" key="1">
    <citation type="submission" date="2014-06" db="EMBL/GenBank/DDBJ databases">
        <authorList>
            <person name="Ju J."/>
            <person name="Zhang J."/>
        </authorList>
    </citation>
    <scope>NUCLEOTIDE SEQUENCE</scope>
    <source>
        <strain evidence="2">SscI8</strain>
    </source>
</reference>
<protein>
    <submittedName>
        <fullName evidence="3">Uncharacterized protein</fullName>
    </submittedName>
</protein>
<keyword evidence="4" id="KW-1185">Reference proteome</keyword>
<feature type="compositionally biased region" description="Low complexity" evidence="1">
    <location>
        <begin position="29"/>
        <end position="45"/>
    </location>
</feature>
<feature type="compositionally biased region" description="Polar residues" evidence="1">
    <location>
        <begin position="55"/>
        <end position="75"/>
    </location>
</feature>
<feature type="compositionally biased region" description="Basic and acidic residues" evidence="1">
    <location>
        <begin position="613"/>
        <end position="629"/>
    </location>
</feature>
<feature type="region of interest" description="Disordered" evidence="1">
    <location>
        <begin position="515"/>
        <end position="548"/>
    </location>
</feature>